<sequence length="308" mass="35257">EIARRQHGADTVDAITLMNNYNYSDYDGFSLSEQDAEELSKRLQIGKSIITFNANQIRGICYYFLELYKSFRKNILLQHDIALEEFILNSKQMVVLLEFYLQLDVDIFYMKTCSFRETEPQSIMEGLFCGKVEPHARCTVSPCVNPFCSCCHDSSATGNGAQHQLGPVVDFNTSSMHQFLNGYTTYLNCPATCATPNIIYTMTCPCGYCDYVDSTAKTLIDAVVYHRKHGNRIIHEMLTGICRSSRTLFDPNESENKMANKMRLYQHSARCPAALRLFLNCNPNYLCFIPMVRYQAQAKNIAYIRQTR</sequence>
<feature type="non-terminal residue" evidence="1">
    <location>
        <position position="308"/>
    </location>
</feature>
<evidence type="ECO:0000313" key="4">
    <source>
        <dbReference type="Proteomes" id="UP000663877"/>
    </source>
</evidence>
<dbReference type="Proteomes" id="UP000663877">
    <property type="component" value="Unassembled WGS sequence"/>
</dbReference>
<keyword evidence="3" id="KW-1185">Reference proteome</keyword>
<organism evidence="1 4">
    <name type="scientific">Adineta steineri</name>
    <dbReference type="NCBI Taxonomy" id="433720"/>
    <lineage>
        <taxon>Eukaryota</taxon>
        <taxon>Metazoa</taxon>
        <taxon>Spiralia</taxon>
        <taxon>Gnathifera</taxon>
        <taxon>Rotifera</taxon>
        <taxon>Eurotatoria</taxon>
        <taxon>Bdelloidea</taxon>
        <taxon>Adinetida</taxon>
        <taxon>Adinetidae</taxon>
        <taxon>Adineta</taxon>
    </lineage>
</organism>
<comment type="caution">
    <text evidence="1">The sequence shown here is derived from an EMBL/GenBank/DDBJ whole genome shotgun (WGS) entry which is preliminary data.</text>
</comment>
<dbReference type="AlphaFoldDB" id="A0A815ZIZ4"/>
<protein>
    <submittedName>
        <fullName evidence="1">Uncharacterized protein</fullName>
    </submittedName>
</protein>
<dbReference type="EMBL" id="CAJNOM010007388">
    <property type="protein sequence ID" value="CAF1675240.1"/>
    <property type="molecule type" value="Genomic_DNA"/>
</dbReference>
<feature type="non-terminal residue" evidence="1">
    <location>
        <position position="1"/>
    </location>
</feature>
<dbReference type="OrthoDB" id="10020289at2759"/>
<dbReference type="Proteomes" id="UP000663832">
    <property type="component" value="Unassembled WGS sequence"/>
</dbReference>
<accession>A0A815ZIZ4</accession>
<evidence type="ECO:0000313" key="1">
    <source>
        <dbReference type="EMBL" id="CAF1583837.1"/>
    </source>
</evidence>
<evidence type="ECO:0000313" key="3">
    <source>
        <dbReference type="Proteomes" id="UP000663832"/>
    </source>
</evidence>
<evidence type="ECO:0000313" key="2">
    <source>
        <dbReference type="EMBL" id="CAF1675240.1"/>
    </source>
</evidence>
<gene>
    <name evidence="1" type="ORF">BJG266_LOCUS48970</name>
    <name evidence="2" type="ORF">QVE165_LOCUS66049</name>
</gene>
<name>A0A815ZIZ4_9BILA</name>
<reference evidence="1" key="1">
    <citation type="submission" date="2021-02" db="EMBL/GenBank/DDBJ databases">
        <authorList>
            <person name="Nowell W R."/>
        </authorList>
    </citation>
    <scope>NUCLEOTIDE SEQUENCE</scope>
</reference>
<dbReference type="EMBL" id="CAJNOI010006959">
    <property type="protein sequence ID" value="CAF1583837.1"/>
    <property type="molecule type" value="Genomic_DNA"/>
</dbReference>
<proteinExistence type="predicted"/>